<dbReference type="EMBL" id="JBFAIH010000009">
    <property type="protein sequence ID" value="MEV0364330.1"/>
    <property type="molecule type" value="Genomic_DNA"/>
</dbReference>
<reference evidence="1 2" key="1">
    <citation type="submission" date="2024-06" db="EMBL/GenBank/DDBJ databases">
        <title>The Natural Products Discovery Center: Release of the First 8490 Sequenced Strains for Exploring Actinobacteria Biosynthetic Diversity.</title>
        <authorList>
            <person name="Kalkreuter E."/>
            <person name="Kautsar S.A."/>
            <person name="Yang D."/>
            <person name="Bader C.D."/>
            <person name="Teijaro C.N."/>
            <person name="Fluegel L."/>
            <person name="Davis C.M."/>
            <person name="Simpson J.R."/>
            <person name="Lauterbach L."/>
            <person name="Steele A.D."/>
            <person name="Gui C."/>
            <person name="Meng S."/>
            <person name="Li G."/>
            <person name="Viehrig K."/>
            <person name="Ye F."/>
            <person name="Su P."/>
            <person name="Kiefer A.F."/>
            <person name="Nichols A."/>
            <person name="Cepeda A.J."/>
            <person name="Yan W."/>
            <person name="Fan B."/>
            <person name="Jiang Y."/>
            <person name="Adhikari A."/>
            <person name="Zheng C.-J."/>
            <person name="Schuster L."/>
            <person name="Cowan T.M."/>
            <person name="Smanski M.J."/>
            <person name="Chevrette M.G."/>
            <person name="De Carvalho L.P.S."/>
            <person name="Shen B."/>
        </authorList>
    </citation>
    <scope>NUCLEOTIDE SEQUENCE [LARGE SCALE GENOMIC DNA]</scope>
    <source>
        <strain evidence="1 2">NPDC050671</strain>
    </source>
</reference>
<evidence type="ECO:0000313" key="1">
    <source>
        <dbReference type="EMBL" id="MEV0364330.1"/>
    </source>
</evidence>
<keyword evidence="2" id="KW-1185">Reference proteome</keyword>
<proteinExistence type="predicted"/>
<dbReference type="RefSeq" id="WP_357979393.1">
    <property type="nucleotide sequence ID" value="NZ_JBFAIH010000009.1"/>
</dbReference>
<accession>A0ABV3F9L5</accession>
<gene>
    <name evidence="1" type="ORF">AB0H72_16655</name>
</gene>
<sequence>MAPVHVWRNVPFEQVVTTGNHVETEFDNTVYGLSERVVVVGYECPVLAVTIDPTP</sequence>
<organism evidence="1 2">
    <name type="scientific">Nocardia fusca</name>
    <dbReference type="NCBI Taxonomy" id="941183"/>
    <lineage>
        <taxon>Bacteria</taxon>
        <taxon>Bacillati</taxon>
        <taxon>Actinomycetota</taxon>
        <taxon>Actinomycetes</taxon>
        <taxon>Mycobacteriales</taxon>
        <taxon>Nocardiaceae</taxon>
        <taxon>Nocardia</taxon>
    </lineage>
</organism>
<name>A0ABV3F9L5_9NOCA</name>
<evidence type="ECO:0000313" key="2">
    <source>
        <dbReference type="Proteomes" id="UP001551658"/>
    </source>
</evidence>
<comment type="caution">
    <text evidence="1">The sequence shown here is derived from an EMBL/GenBank/DDBJ whole genome shotgun (WGS) entry which is preliminary data.</text>
</comment>
<dbReference type="Proteomes" id="UP001551658">
    <property type="component" value="Unassembled WGS sequence"/>
</dbReference>
<protein>
    <submittedName>
        <fullName evidence="1">Uncharacterized protein</fullName>
    </submittedName>
</protein>